<proteinExistence type="predicted"/>
<dbReference type="EMBL" id="VMRX01000014">
    <property type="protein sequence ID" value="TVT34298.1"/>
    <property type="molecule type" value="Genomic_DNA"/>
</dbReference>
<reference evidence="7 8" key="1">
    <citation type="submission" date="2019-07" db="EMBL/GenBank/DDBJ databases">
        <title>The pathways for chlorine oxyanion respiration interact through the shared metabolite chlorate.</title>
        <authorList>
            <person name="Barnum T.P."/>
            <person name="Cheng Y."/>
            <person name="Hill K.A."/>
            <person name="Lucas L.N."/>
            <person name="Carlson H.K."/>
            <person name="Coates J.D."/>
        </authorList>
    </citation>
    <scope>NUCLEOTIDE SEQUENCE [LARGE SCALE GENOMIC DNA]</scope>
    <source>
        <strain evidence="7">UCB</strain>
    </source>
</reference>
<accession>A0A558BCP9</accession>
<evidence type="ECO:0000259" key="6">
    <source>
        <dbReference type="PROSITE" id="PS51635"/>
    </source>
</evidence>
<dbReference type="CDD" id="cd07205">
    <property type="entry name" value="Pat_PNPLA6_PNPLA7_NTE1_like"/>
    <property type="match status" value="1"/>
</dbReference>
<feature type="short sequence motif" description="GXSXG" evidence="4">
    <location>
        <begin position="76"/>
        <end position="80"/>
    </location>
</feature>
<dbReference type="InterPro" id="IPR010827">
    <property type="entry name" value="BamA/TamA_POTRA"/>
</dbReference>
<feature type="chain" id="PRO_5021960098" evidence="5">
    <location>
        <begin position="34"/>
        <end position="746"/>
    </location>
</feature>
<protein>
    <submittedName>
        <fullName evidence="7">Patatin</fullName>
    </submittedName>
</protein>
<dbReference type="GO" id="GO:0016787">
    <property type="term" value="F:hydrolase activity"/>
    <property type="evidence" value="ECO:0007669"/>
    <property type="project" value="UniProtKB-UniRule"/>
</dbReference>
<evidence type="ECO:0000313" key="8">
    <source>
        <dbReference type="Proteomes" id="UP000319142"/>
    </source>
</evidence>
<dbReference type="AlphaFoldDB" id="A0A558BCP9"/>
<dbReference type="Pfam" id="PF01734">
    <property type="entry name" value="Patatin"/>
    <property type="match status" value="1"/>
</dbReference>
<sequence length="746" mass="81594">MTRKSTDRPILSPPKLFAIALTLLAMLAAPAWAQSRPEVRPKVGLVLSGGGAKGMAHVGVLRALEEMKVPVDLVVGTSAGSAVAALYASGMPVEEIERRFIELDWLSSFRDDPGRAYKPVRRKQDDWRLPLAPGLGVSMDGIRLGGGLVTGQNLGFILSELTRNAALVEDFDELSIPFRAVATDLETGVEVVIGSGDLAEAIRASMSIPGVYAPVERSGRLLVDGGVANNLPVSVARDMGADIIIAVDITDPLLTNEEMQEAFSVVGQLTTMMTRRNTDDQLARLTDSDILIRPDLEGHSSADFFDGPVLFELGATAAREHAVALNRLAVSGPAWQAWRDSVEGGMWQPGPIARIEFTQGDRLASEFLRERIRQQAGEPLDVEQLEDDLKRIYGLGYYETVSWSMRPSDEGPVLMVRAREKSWGPNYLSFGLNYEDNFDGDTRFNLAAGLRMTELNQLGAEWQTALQLGTQPWVRTQWYQPLDYGYDRFAVLGVEYRQDDYSVYQDGERIAEIDVGFRQIDLAVGMELGRNGEVRLGYVRGLASVDDELGASVAPSDHVHQGYASVQLVHDSLSDTFYPKSGAFAGIRGRFERDGLGSDREFDSVTGMLLGTGTWGRFNLTGLAYTRQVVSGEPGIENAARLGGFRQLSAYAPGEITGNDAALLSAYARREFGGPVMPWFAGVGFETGNAWDTMDDARWSGLVRSWSLFAGVNTFLGPVQLAGAYNNEDDWTAYLNIGFSFTQLFY</sequence>
<feature type="domain" description="PNPLA" evidence="6">
    <location>
        <begin position="45"/>
        <end position="237"/>
    </location>
</feature>
<dbReference type="Gene3D" id="2.40.160.50">
    <property type="entry name" value="membrane protein fhac: a member of the omp85/tpsb transporter family"/>
    <property type="match status" value="1"/>
</dbReference>
<feature type="signal peptide" evidence="5">
    <location>
        <begin position="1"/>
        <end position="33"/>
    </location>
</feature>
<keyword evidence="2 4" id="KW-0442">Lipid degradation</keyword>
<dbReference type="SUPFAM" id="SSF52151">
    <property type="entry name" value="FabD/lysophospholipase-like"/>
    <property type="match status" value="1"/>
</dbReference>
<keyword evidence="1 4" id="KW-0378">Hydrolase</keyword>
<dbReference type="InterPro" id="IPR050301">
    <property type="entry name" value="NTE"/>
</dbReference>
<evidence type="ECO:0000256" key="5">
    <source>
        <dbReference type="SAM" id="SignalP"/>
    </source>
</evidence>
<dbReference type="InterPro" id="IPR002641">
    <property type="entry name" value="PNPLA_dom"/>
</dbReference>
<dbReference type="RefSeq" id="WP_420538079.1">
    <property type="nucleotide sequence ID" value="NZ_VMRX01000014.1"/>
</dbReference>
<feature type="short sequence motif" description="GXGXXG" evidence="4">
    <location>
        <begin position="49"/>
        <end position="54"/>
    </location>
</feature>
<dbReference type="Gene3D" id="3.40.1090.10">
    <property type="entry name" value="Cytosolic phospholipase A2 catalytic domain"/>
    <property type="match status" value="2"/>
</dbReference>
<feature type="short sequence motif" description="DGA/G" evidence="4">
    <location>
        <begin position="224"/>
        <end position="226"/>
    </location>
</feature>
<gene>
    <name evidence="7" type="ORF">FHK81_06665</name>
</gene>
<keyword evidence="5" id="KW-0732">Signal</keyword>
<feature type="active site" description="Proton acceptor" evidence="4">
    <location>
        <position position="224"/>
    </location>
</feature>
<organism evidence="7 8">
    <name type="scientific">Marinobacter vinifirmus</name>
    <dbReference type="NCBI Taxonomy" id="355591"/>
    <lineage>
        <taxon>Bacteria</taxon>
        <taxon>Pseudomonadati</taxon>
        <taxon>Pseudomonadota</taxon>
        <taxon>Gammaproteobacteria</taxon>
        <taxon>Pseudomonadales</taxon>
        <taxon>Marinobacteraceae</taxon>
        <taxon>Marinobacter</taxon>
    </lineage>
</organism>
<dbReference type="GO" id="GO:0016042">
    <property type="term" value="P:lipid catabolic process"/>
    <property type="evidence" value="ECO:0007669"/>
    <property type="project" value="UniProtKB-UniRule"/>
</dbReference>
<dbReference type="PANTHER" id="PTHR14226:SF29">
    <property type="entry name" value="NEUROPATHY TARGET ESTERASE SWS"/>
    <property type="match status" value="1"/>
</dbReference>
<feature type="active site" description="Nucleophile" evidence="4">
    <location>
        <position position="78"/>
    </location>
</feature>
<evidence type="ECO:0000313" key="7">
    <source>
        <dbReference type="EMBL" id="TVT34298.1"/>
    </source>
</evidence>
<keyword evidence="3 4" id="KW-0443">Lipid metabolism</keyword>
<evidence type="ECO:0000256" key="1">
    <source>
        <dbReference type="ARBA" id="ARBA00022801"/>
    </source>
</evidence>
<dbReference type="GO" id="GO:0019867">
    <property type="term" value="C:outer membrane"/>
    <property type="evidence" value="ECO:0007669"/>
    <property type="project" value="InterPro"/>
</dbReference>
<dbReference type="InterPro" id="IPR016035">
    <property type="entry name" value="Acyl_Trfase/lysoPLipase"/>
</dbReference>
<dbReference type="PROSITE" id="PS51635">
    <property type="entry name" value="PNPLA"/>
    <property type="match status" value="1"/>
</dbReference>
<name>A0A558BCP9_9GAMM</name>
<dbReference type="PANTHER" id="PTHR14226">
    <property type="entry name" value="NEUROPATHY TARGET ESTERASE/SWISS CHEESE D.MELANOGASTER"/>
    <property type="match status" value="1"/>
</dbReference>
<dbReference type="Gene3D" id="3.10.20.310">
    <property type="entry name" value="membrane protein fhac"/>
    <property type="match status" value="1"/>
</dbReference>
<evidence type="ECO:0000256" key="4">
    <source>
        <dbReference type="PROSITE-ProRule" id="PRU01161"/>
    </source>
</evidence>
<evidence type="ECO:0000256" key="2">
    <source>
        <dbReference type="ARBA" id="ARBA00022963"/>
    </source>
</evidence>
<comment type="caution">
    <text evidence="7">The sequence shown here is derived from an EMBL/GenBank/DDBJ whole genome shotgun (WGS) entry which is preliminary data.</text>
</comment>
<evidence type="ECO:0000256" key="3">
    <source>
        <dbReference type="ARBA" id="ARBA00023098"/>
    </source>
</evidence>
<dbReference type="Proteomes" id="UP000319142">
    <property type="component" value="Unassembled WGS sequence"/>
</dbReference>
<dbReference type="Pfam" id="PF07244">
    <property type="entry name" value="POTRA"/>
    <property type="match status" value="1"/>
</dbReference>